<organism evidence="2 3">
    <name type="scientific">Actinoallomurus vinaceus</name>
    <dbReference type="NCBI Taxonomy" id="1080074"/>
    <lineage>
        <taxon>Bacteria</taxon>
        <taxon>Bacillati</taxon>
        <taxon>Actinomycetota</taxon>
        <taxon>Actinomycetes</taxon>
        <taxon>Streptosporangiales</taxon>
        <taxon>Thermomonosporaceae</taxon>
        <taxon>Actinoallomurus</taxon>
    </lineage>
</organism>
<dbReference type="PANTHER" id="PTHR19959:SF119">
    <property type="entry name" value="FUNGAL LIPASE-LIKE DOMAIN-CONTAINING PROTEIN"/>
    <property type="match status" value="1"/>
</dbReference>
<accession>A0ABP8UUL8</accession>
<sequence>MLKRRRREKWISDAADILYGGAGGSDPAAVDHAIGLVRRAGLAGTGARPDVTVLLMTALMTRHRRTGSVGDLDEAIDAGRATAGALPPGDLDRLVVSALVAAGLQARHTVTGAAADIDEAISIGREVTDAYPDDMTGRAGSLANLSMSLLARFERAKDPADADDAVATGRRALDAAEQDDPDTEGVLSALGNALNARYRSTRSAADLDEAIGIHTLLVEQTGPGHPGRCQYLSNLGNALHSRFADTRDPADLDQAVDAGREAVALTPALHPNRAIHLRNLGNALETRVEQTATAGEIPADQDELIAVRRAALSVTPPGHPDRARALARLGFALWPRIEVSYSAPDIREAIETCREAALAYRPGDFDHGRLLGTLAGALHAGYQRTGDPALLTEAVDTGRAAVAEIPAGSPVRPLFMSVLAEALRARGWRDGALADLDDAITIGRETARDAAEGPVAQVVLGNLGAALTQRYALQEGEDDLEEAVTVLRTGAAATGINGPIALSNLGCMLVARWERAGGNLALTDMSDLEEGLLACRTALAAVPEDHPAHAACLRRLSNVLQVWSRRAIDMGFPATLEDLDEAVDVSRAAVAALPGDHPARTDALTELARALRNRFERTGERADADGAVSAARDALDALPADHADRCSSLHDLSRFQYERFERFGDPADVSAAIDGWREAVTLRAAPPATRLYAAHCWGHAAASWDGRWALAADGYARAVELLPLAAWRGLSQGDREYRLYESRGVGGDAAACAIAAGRPERALELLEQARGVIWSQLLDARIDLSALRAADPGLAGALDEARAAMDAPHADQRRAAAQRWDELVTRVRELPGFAGFLRSSSVAGLRAAADGGPVVILNASQWRCDALVVRGEGVTAVPLKGLVWEQAWRQAFRYLDAAEKLEDPSLSLADRSDAESELSDVLGWLWDAIAEPVLAKLGYLADVADGKRWPRIWWCPCGPLTLLPIHAAGYHGAGRPSILNKVISSYTPTLRALIRARATPAEARPARLLVVAMPQTPGDVDLPFARQERTGLVARFPDDRHTLLEGPTATRDAVRDALASHRWAHFSCHGGQDPLNPSAAGIVVHDGPVSLPDLAGGGSQGMSRGGEWAFLSACQTGTGGLRVPDEVMTLMSAMFYTGWRHVIGTLWSVSDAAAAAVTDVVYDQLASDGRLLADGAAEALHHAVRKMRGRWPSRPSLWAPFVHAGP</sequence>
<feature type="domain" description="CHAT" evidence="1">
    <location>
        <begin position="921"/>
        <end position="1205"/>
    </location>
</feature>
<evidence type="ECO:0000313" key="2">
    <source>
        <dbReference type="EMBL" id="GAA4640609.1"/>
    </source>
</evidence>
<dbReference type="InterPro" id="IPR024983">
    <property type="entry name" value="CHAT_dom"/>
</dbReference>
<dbReference type="PANTHER" id="PTHR19959">
    <property type="entry name" value="KINESIN LIGHT CHAIN"/>
    <property type="match status" value="1"/>
</dbReference>
<name>A0ABP8UUL8_9ACTN</name>
<proteinExistence type="predicted"/>
<evidence type="ECO:0000313" key="3">
    <source>
        <dbReference type="Proteomes" id="UP001501442"/>
    </source>
</evidence>
<dbReference type="InterPro" id="IPR011990">
    <property type="entry name" value="TPR-like_helical_dom_sf"/>
</dbReference>
<dbReference type="SUPFAM" id="SSF48452">
    <property type="entry name" value="TPR-like"/>
    <property type="match status" value="1"/>
</dbReference>
<dbReference type="RefSeq" id="WP_345444430.1">
    <property type="nucleotide sequence ID" value="NZ_BAABHK010000034.1"/>
</dbReference>
<reference evidence="3" key="1">
    <citation type="journal article" date="2019" name="Int. J. Syst. Evol. Microbiol.">
        <title>The Global Catalogue of Microorganisms (GCM) 10K type strain sequencing project: providing services to taxonomists for standard genome sequencing and annotation.</title>
        <authorList>
            <consortium name="The Broad Institute Genomics Platform"/>
            <consortium name="The Broad Institute Genome Sequencing Center for Infectious Disease"/>
            <person name="Wu L."/>
            <person name="Ma J."/>
        </authorList>
    </citation>
    <scope>NUCLEOTIDE SEQUENCE [LARGE SCALE GENOMIC DNA]</scope>
    <source>
        <strain evidence="3">JCM 17939</strain>
    </source>
</reference>
<evidence type="ECO:0000259" key="1">
    <source>
        <dbReference type="Pfam" id="PF12770"/>
    </source>
</evidence>
<keyword evidence="3" id="KW-1185">Reference proteome</keyword>
<dbReference type="Gene3D" id="1.25.40.10">
    <property type="entry name" value="Tetratricopeptide repeat domain"/>
    <property type="match status" value="3"/>
</dbReference>
<protein>
    <submittedName>
        <fullName evidence="2">CHAT domain-containing protein</fullName>
    </submittedName>
</protein>
<dbReference type="Proteomes" id="UP001501442">
    <property type="component" value="Unassembled WGS sequence"/>
</dbReference>
<dbReference type="Pfam" id="PF12770">
    <property type="entry name" value="CHAT"/>
    <property type="match status" value="1"/>
</dbReference>
<comment type="caution">
    <text evidence="2">The sequence shown here is derived from an EMBL/GenBank/DDBJ whole genome shotgun (WGS) entry which is preliminary data.</text>
</comment>
<gene>
    <name evidence="2" type="ORF">GCM10023196_106820</name>
</gene>
<dbReference type="EMBL" id="BAABHK010000034">
    <property type="protein sequence ID" value="GAA4640609.1"/>
    <property type="molecule type" value="Genomic_DNA"/>
</dbReference>